<dbReference type="InterPro" id="IPR028098">
    <property type="entry name" value="Glyco_trans_4-like_N"/>
</dbReference>
<dbReference type="GO" id="GO:0016757">
    <property type="term" value="F:glycosyltransferase activity"/>
    <property type="evidence" value="ECO:0007669"/>
    <property type="project" value="UniProtKB-KW"/>
</dbReference>
<name>A0A1H6FVM3_THEAL</name>
<organism evidence="5 6">
    <name type="scientific">Thermoleophilum album</name>
    <dbReference type="NCBI Taxonomy" id="29539"/>
    <lineage>
        <taxon>Bacteria</taxon>
        <taxon>Bacillati</taxon>
        <taxon>Actinomycetota</taxon>
        <taxon>Thermoleophilia</taxon>
        <taxon>Thermoleophilales</taxon>
        <taxon>Thermoleophilaceae</taxon>
        <taxon>Thermoleophilum</taxon>
    </lineage>
</organism>
<gene>
    <name evidence="5" type="ORF">SAMN02745716_1559</name>
</gene>
<dbReference type="InterPro" id="IPR050194">
    <property type="entry name" value="Glycosyltransferase_grp1"/>
</dbReference>
<feature type="region of interest" description="Disordered" evidence="3">
    <location>
        <begin position="375"/>
        <end position="418"/>
    </location>
</feature>
<evidence type="ECO:0000256" key="3">
    <source>
        <dbReference type="SAM" id="MobiDB-lite"/>
    </source>
</evidence>
<sequence>MRSEPRVVVAHDFTEVLGGAERVLGEIAATFPQAPVYALLGRPSVAEALGIADRFHSLLPPRRRLLRSYRLLAPILPGLVERVRLPEADVLITSSYAFALGLRTRNRAPHACYCHSPLRFAWTMTREYRRHWSRGALTAAGFDLFAAAMRRLDRRASRNVDLFLTQSDFVATQIQQFYGREARVIGAPVDCERFHPSGRPAGDYFLLVGRLVEPYLRATVALDAFRMLPGERLLVVGDGPAAGILRSRAPDNVSFLGRVDDDQLVELMQHCKALISPTLHDFGLVPIEAMACGRPVIAYGAGGARRTVVPGKTGVFFEEPTPEALAAAVRAFDPSAFDSTEIRRHALQWDRLRFRERLRAEVLALAAAGTAACERDGAEVGGSARPADAVDNARPWREQTSGTTSAPSSSSVEGAALA</sequence>
<proteinExistence type="predicted"/>
<dbReference type="PANTHER" id="PTHR45947">
    <property type="entry name" value="SULFOQUINOVOSYL TRANSFERASE SQD2"/>
    <property type="match status" value="1"/>
</dbReference>
<dbReference type="STRING" id="29539.SAMN02745716_1559"/>
<evidence type="ECO:0000256" key="1">
    <source>
        <dbReference type="ARBA" id="ARBA00022676"/>
    </source>
</evidence>
<dbReference type="Pfam" id="PF13439">
    <property type="entry name" value="Glyco_transf_4"/>
    <property type="match status" value="1"/>
</dbReference>
<dbReference type="Proteomes" id="UP000222056">
    <property type="component" value="Unassembled WGS sequence"/>
</dbReference>
<accession>A0A1H6FVM3</accession>
<dbReference type="PANTHER" id="PTHR45947:SF3">
    <property type="entry name" value="SULFOQUINOVOSYL TRANSFERASE SQD2"/>
    <property type="match status" value="1"/>
</dbReference>
<dbReference type="GO" id="GO:1901137">
    <property type="term" value="P:carbohydrate derivative biosynthetic process"/>
    <property type="evidence" value="ECO:0007669"/>
    <property type="project" value="UniProtKB-ARBA"/>
</dbReference>
<dbReference type="Pfam" id="PF13692">
    <property type="entry name" value="Glyco_trans_1_4"/>
    <property type="match status" value="1"/>
</dbReference>
<evidence type="ECO:0000259" key="4">
    <source>
        <dbReference type="Pfam" id="PF13439"/>
    </source>
</evidence>
<feature type="domain" description="Glycosyltransferase subfamily 4-like N-terminal" evidence="4">
    <location>
        <begin position="18"/>
        <end position="193"/>
    </location>
</feature>
<feature type="compositionally biased region" description="Low complexity" evidence="3">
    <location>
        <begin position="400"/>
        <end position="411"/>
    </location>
</feature>
<keyword evidence="1" id="KW-0328">Glycosyltransferase</keyword>
<keyword evidence="2 5" id="KW-0808">Transferase</keyword>
<evidence type="ECO:0000256" key="2">
    <source>
        <dbReference type="ARBA" id="ARBA00022679"/>
    </source>
</evidence>
<dbReference type="Gene3D" id="3.40.50.2000">
    <property type="entry name" value="Glycogen Phosphorylase B"/>
    <property type="match status" value="2"/>
</dbReference>
<reference evidence="6" key="1">
    <citation type="submission" date="2016-10" db="EMBL/GenBank/DDBJ databases">
        <authorList>
            <person name="Varghese N."/>
            <person name="Submissions S."/>
        </authorList>
    </citation>
    <scope>NUCLEOTIDE SEQUENCE [LARGE SCALE GENOMIC DNA]</scope>
    <source>
        <strain evidence="6">ATCC 35263</strain>
    </source>
</reference>
<dbReference type="RefSeq" id="WP_177169414.1">
    <property type="nucleotide sequence ID" value="NZ_FNWJ01000002.1"/>
</dbReference>
<dbReference type="AlphaFoldDB" id="A0A1H6FVM3"/>
<evidence type="ECO:0000313" key="6">
    <source>
        <dbReference type="Proteomes" id="UP000222056"/>
    </source>
</evidence>
<protein>
    <submittedName>
        <fullName evidence="5">Glycosyltransferase involved in cell wall bisynthesis</fullName>
    </submittedName>
</protein>
<evidence type="ECO:0000313" key="5">
    <source>
        <dbReference type="EMBL" id="SEH14198.1"/>
    </source>
</evidence>
<dbReference type="EMBL" id="FNWJ01000002">
    <property type="protein sequence ID" value="SEH14198.1"/>
    <property type="molecule type" value="Genomic_DNA"/>
</dbReference>
<dbReference type="SUPFAM" id="SSF53756">
    <property type="entry name" value="UDP-Glycosyltransferase/glycogen phosphorylase"/>
    <property type="match status" value="1"/>
</dbReference>
<keyword evidence="6" id="KW-1185">Reference proteome</keyword>